<gene>
    <name evidence="3" type="ORF">VP01_2939g2</name>
</gene>
<dbReference type="AlphaFoldDB" id="A0A0L6V2U5"/>
<name>A0A0L6V2U5_9BASI</name>
<feature type="region of interest" description="Disordered" evidence="1">
    <location>
        <begin position="317"/>
        <end position="352"/>
    </location>
</feature>
<keyword evidence="2" id="KW-1133">Transmembrane helix</keyword>
<evidence type="ECO:0000313" key="3">
    <source>
        <dbReference type="EMBL" id="KNZ54470.1"/>
    </source>
</evidence>
<keyword evidence="2" id="KW-0812">Transmembrane</keyword>
<comment type="caution">
    <text evidence="3">The sequence shown here is derived from an EMBL/GenBank/DDBJ whole genome shotgun (WGS) entry which is preliminary data.</text>
</comment>
<evidence type="ECO:0000256" key="2">
    <source>
        <dbReference type="SAM" id="Phobius"/>
    </source>
</evidence>
<dbReference type="EMBL" id="LAVV01007878">
    <property type="protein sequence ID" value="KNZ54470.1"/>
    <property type="molecule type" value="Genomic_DNA"/>
</dbReference>
<evidence type="ECO:0000313" key="4">
    <source>
        <dbReference type="Proteomes" id="UP000037035"/>
    </source>
</evidence>
<keyword evidence="2" id="KW-0472">Membrane</keyword>
<feature type="compositionally biased region" description="Basic and acidic residues" evidence="1">
    <location>
        <begin position="321"/>
        <end position="337"/>
    </location>
</feature>
<sequence length="363" mass="42614">MHNCLQLTFRNPQEASFGWQLGWRMLHVNCWKLSKFFFLHGCLRDEEEEKKLNISLHHSTAEAVFSVKMKTSIFIEMMEDDPPLQVDLFPKGTGQKVYLLVLSQEIHRKKSSLMHQFSFFAFLFYPDLTCHLVIIDWSWCFWFFFVCFFGGLFAVVWRELVVVLKGQREPVAGTGEKSVPLTQGKGQSLWISPFLLFLLCILAIHCCGYPPLKQLQEWIFRCLVTGLLEMLLWCKMTQLWCKMKPFTRPKAKATCTHCLIRYKGAPFYLARQCVHIAFTLETSTKEKQKDQRKRKRHHTNLRVEHYVKMSTIQRENLANNQKEEGIRTEGGKKKEQTGEEDLKEEKDDGGSTLWFHCGKLLDW</sequence>
<evidence type="ECO:0000256" key="1">
    <source>
        <dbReference type="SAM" id="MobiDB-lite"/>
    </source>
</evidence>
<accession>A0A0L6V2U5</accession>
<dbReference type="Proteomes" id="UP000037035">
    <property type="component" value="Unassembled WGS sequence"/>
</dbReference>
<dbReference type="VEuPathDB" id="FungiDB:VP01_2939g2"/>
<feature type="transmembrane region" description="Helical" evidence="2">
    <location>
        <begin position="141"/>
        <end position="160"/>
    </location>
</feature>
<organism evidence="3 4">
    <name type="scientific">Puccinia sorghi</name>
    <dbReference type="NCBI Taxonomy" id="27349"/>
    <lineage>
        <taxon>Eukaryota</taxon>
        <taxon>Fungi</taxon>
        <taxon>Dikarya</taxon>
        <taxon>Basidiomycota</taxon>
        <taxon>Pucciniomycotina</taxon>
        <taxon>Pucciniomycetes</taxon>
        <taxon>Pucciniales</taxon>
        <taxon>Pucciniaceae</taxon>
        <taxon>Puccinia</taxon>
    </lineage>
</organism>
<protein>
    <submittedName>
        <fullName evidence="3">Uncharacterized protein</fullName>
    </submittedName>
</protein>
<keyword evidence="4" id="KW-1185">Reference proteome</keyword>
<proteinExistence type="predicted"/>
<reference evidence="3 4" key="1">
    <citation type="submission" date="2015-08" db="EMBL/GenBank/DDBJ databases">
        <title>Next Generation Sequencing and Analysis of the Genome of Puccinia sorghi L Schw, the Causal Agent of Maize Common Rust.</title>
        <authorList>
            <person name="Rochi L."/>
            <person name="Burguener G."/>
            <person name="Darino M."/>
            <person name="Turjanski A."/>
            <person name="Kreff E."/>
            <person name="Dieguez M.J."/>
            <person name="Sacco F."/>
        </authorList>
    </citation>
    <scope>NUCLEOTIDE SEQUENCE [LARGE SCALE GENOMIC DNA]</scope>
    <source>
        <strain evidence="3 4">RO10H11247</strain>
    </source>
</reference>
<feature type="transmembrane region" description="Helical" evidence="2">
    <location>
        <begin position="117"/>
        <end position="135"/>
    </location>
</feature>
<feature type="transmembrane region" description="Helical" evidence="2">
    <location>
        <begin position="189"/>
        <end position="212"/>
    </location>
</feature>